<dbReference type="InterPro" id="IPR029044">
    <property type="entry name" value="Nucleotide-diphossugar_trans"/>
</dbReference>
<reference evidence="4" key="1">
    <citation type="submission" date="2020-10" db="EMBL/GenBank/DDBJ databases">
        <title>Connecting structure to function with the recovery of over 1000 high-quality activated sludge metagenome-assembled genomes encoding full-length rRNA genes using long-read sequencing.</title>
        <authorList>
            <person name="Singleton C.M."/>
            <person name="Petriglieri F."/>
            <person name="Kristensen J.M."/>
            <person name="Kirkegaard R.H."/>
            <person name="Michaelsen T.Y."/>
            <person name="Andersen M.H."/>
            <person name="Karst S.M."/>
            <person name="Dueholm M.S."/>
            <person name="Nielsen P.H."/>
            <person name="Albertsen M."/>
        </authorList>
    </citation>
    <scope>NUCLEOTIDE SEQUENCE</scope>
    <source>
        <strain evidence="4">OdNE_18-Q3-R46-58_BAT3C.305</strain>
    </source>
</reference>
<name>A0A9D7LSP1_9RHOO</name>
<evidence type="ECO:0000313" key="4">
    <source>
        <dbReference type="EMBL" id="MBK8889692.1"/>
    </source>
</evidence>
<comment type="caution">
    <text evidence="4">The sequence shown here is derived from an EMBL/GenBank/DDBJ whole genome shotgun (WGS) entry which is preliminary data.</text>
</comment>
<dbReference type="PANTHER" id="PTHR43179:SF12">
    <property type="entry name" value="GALACTOFURANOSYLTRANSFERASE GLFT2"/>
    <property type="match status" value="1"/>
</dbReference>
<dbReference type="Gene3D" id="3.90.550.10">
    <property type="entry name" value="Spore Coat Polysaccharide Biosynthesis Protein SpsA, Chain A"/>
    <property type="match status" value="1"/>
</dbReference>
<evidence type="ECO:0000313" key="5">
    <source>
        <dbReference type="Proteomes" id="UP000808146"/>
    </source>
</evidence>
<dbReference type="Pfam" id="PF13641">
    <property type="entry name" value="Glyco_tranf_2_3"/>
    <property type="match status" value="1"/>
</dbReference>
<keyword evidence="3" id="KW-0808">Transferase</keyword>
<dbReference type="Proteomes" id="UP000808146">
    <property type="component" value="Unassembled WGS sequence"/>
</dbReference>
<protein>
    <submittedName>
        <fullName evidence="4">Glycosyltransferase family 2 protein</fullName>
    </submittedName>
</protein>
<evidence type="ECO:0000256" key="1">
    <source>
        <dbReference type="ARBA" id="ARBA00006739"/>
    </source>
</evidence>
<dbReference type="PANTHER" id="PTHR43179">
    <property type="entry name" value="RHAMNOSYLTRANSFERASE WBBL"/>
    <property type="match status" value="1"/>
</dbReference>
<dbReference type="EMBL" id="JADKBR010000003">
    <property type="protein sequence ID" value="MBK8889692.1"/>
    <property type="molecule type" value="Genomic_DNA"/>
</dbReference>
<gene>
    <name evidence="4" type="ORF">IPN75_04510</name>
</gene>
<dbReference type="AlphaFoldDB" id="A0A9D7LSP1"/>
<keyword evidence="2" id="KW-0328">Glycosyltransferase</keyword>
<comment type="similarity">
    <text evidence="1">Belongs to the glycosyltransferase 2 family.</text>
</comment>
<accession>A0A9D7LSP1</accession>
<evidence type="ECO:0000256" key="2">
    <source>
        <dbReference type="ARBA" id="ARBA00022676"/>
    </source>
</evidence>
<organism evidence="4 5">
    <name type="scientific">Candidatus Dechloromonas phosphorivorans</name>
    <dbReference type="NCBI Taxonomy" id="2899244"/>
    <lineage>
        <taxon>Bacteria</taxon>
        <taxon>Pseudomonadati</taxon>
        <taxon>Pseudomonadota</taxon>
        <taxon>Betaproteobacteria</taxon>
        <taxon>Rhodocyclales</taxon>
        <taxon>Azonexaceae</taxon>
        <taxon>Dechloromonas</taxon>
    </lineage>
</organism>
<dbReference type="GO" id="GO:0016757">
    <property type="term" value="F:glycosyltransferase activity"/>
    <property type="evidence" value="ECO:0007669"/>
    <property type="project" value="UniProtKB-KW"/>
</dbReference>
<proteinExistence type="inferred from homology"/>
<evidence type="ECO:0000256" key="3">
    <source>
        <dbReference type="ARBA" id="ARBA00022679"/>
    </source>
</evidence>
<sequence>MIPYSGVLAVVLDYRGAERTVYCLESLKAQGLAKVILVDNSGDENSSRELDCCVSAMGWSEDWLQLVRPKANLGFAGGVNLAIATDMELGGHTHYLLMNNDAVAPPGLVARLVEVLEASPSLAAVAPMLRGGTGQESPVIWYNRYLGILTRKSTPLSFPYLCGCCVLLKASVVKDGRLFDPAFFMYGEDVDLGWRIRQSGLEVASVEDVEILHEAGASSRKGQLFYEFSLARTHLQLVPRTCTILEAPLALITKVFVLLVRAFVRSARYRSVVPLQAFFFSLFRARAMPPCREATPSTVPSQ</sequence>
<dbReference type="SUPFAM" id="SSF53448">
    <property type="entry name" value="Nucleotide-diphospho-sugar transferases"/>
    <property type="match status" value="1"/>
</dbReference>